<keyword evidence="4" id="KW-0560">Oxidoreductase</keyword>
<evidence type="ECO:0000256" key="4">
    <source>
        <dbReference type="ARBA" id="ARBA00023002"/>
    </source>
</evidence>
<dbReference type="PANTHER" id="PTHR42973:SF54">
    <property type="entry name" value="FAD-BINDING PCMH-TYPE DOMAIN-CONTAINING PROTEIN"/>
    <property type="match status" value="1"/>
</dbReference>
<name>A0A9P9JP92_FUSSL</name>
<dbReference type="EMBL" id="JAGTJS010000030">
    <property type="protein sequence ID" value="KAH7232033.1"/>
    <property type="molecule type" value="Genomic_DNA"/>
</dbReference>
<dbReference type="Proteomes" id="UP000736672">
    <property type="component" value="Unassembled WGS sequence"/>
</dbReference>
<evidence type="ECO:0000313" key="6">
    <source>
        <dbReference type="EMBL" id="KAH7232033.1"/>
    </source>
</evidence>
<evidence type="ECO:0000256" key="1">
    <source>
        <dbReference type="ARBA" id="ARBA00005466"/>
    </source>
</evidence>
<sequence>MAYRPSTLLETHNPDLGFSSTDETGIVIDLCRLKSRELTQDNVARAGAGNTWGEVYSWLEDHQLSAVGGRDQQVGLPGFLLGGGLGAFPNLHGIGADNVKNFELALVDGTVVNANSRIITSVDLETQLLLKVKYTINIYNLEDYTSIINATVKVQNSMESDLKIGLFTNFNPGFVAVGLLYADQPTEQVNAFEPFYKLGSLLSTAIPQTNGTLLSLAWAMGHKQEPKNRSIGTVTTTVSESLYVEVYNAWNETVKDLPQGAVLHYTIQPIGAACIQAGKAKGGNVMGLQGIPQCWWVFTCEWPKGECEGAAAQKAVDSIVQKVESMAREKGLLLDFLLPNFAGASQKVLRSYGDGSVRLMKELAAKYDPESVPELSTRRFLAT</sequence>
<keyword evidence="2" id="KW-0285">Flavoprotein</keyword>
<dbReference type="PROSITE" id="PS51387">
    <property type="entry name" value="FAD_PCMH"/>
    <property type="match status" value="1"/>
</dbReference>
<dbReference type="InterPro" id="IPR016166">
    <property type="entry name" value="FAD-bd_PCMH"/>
</dbReference>
<organism evidence="6 7">
    <name type="scientific">Fusarium solani</name>
    <name type="common">Filamentous fungus</name>
    <dbReference type="NCBI Taxonomy" id="169388"/>
    <lineage>
        <taxon>Eukaryota</taxon>
        <taxon>Fungi</taxon>
        <taxon>Dikarya</taxon>
        <taxon>Ascomycota</taxon>
        <taxon>Pezizomycotina</taxon>
        <taxon>Sordariomycetes</taxon>
        <taxon>Hypocreomycetidae</taxon>
        <taxon>Hypocreales</taxon>
        <taxon>Nectriaceae</taxon>
        <taxon>Fusarium</taxon>
        <taxon>Fusarium solani species complex</taxon>
    </lineage>
</organism>
<dbReference type="Pfam" id="PF01565">
    <property type="entry name" value="FAD_binding_4"/>
    <property type="match status" value="1"/>
</dbReference>
<evidence type="ECO:0000259" key="5">
    <source>
        <dbReference type="PROSITE" id="PS51387"/>
    </source>
</evidence>
<keyword evidence="7" id="KW-1185">Reference proteome</keyword>
<feature type="domain" description="FAD-binding PCMH-type" evidence="5">
    <location>
        <begin position="1"/>
        <end position="157"/>
    </location>
</feature>
<dbReference type="Gene3D" id="3.30.465.10">
    <property type="match status" value="1"/>
</dbReference>
<dbReference type="GO" id="GO:0016491">
    <property type="term" value="F:oxidoreductase activity"/>
    <property type="evidence" value="ECO:0007669"/>
    <property type="project" value="UniProtKB-KW"/>
</dbReference>
<dbReference type="PANTHER" id="PTHR42973">
    <property type="entry name" value="BINDING OXIDOREDUCTASE, PUTATIVE (AFU_ORTHOLOGUE AFUA_1G17690)-RELATED"/>
    <property type="match status" value="1"/>
</dbReference>
<dbReference type="InterPro" id="IPR036318">
    <property type="entry name" value="FAD-bd_PCMH-like_sf"/>
</dbReference>
<keyword evidence="3" id="KW-0274">FAD</keyword>
<dbReference type="AlphaFoldDB" id="A0A9P9JP92"/>
<protein>
    <recommendedName>
        <fullName evidence="5">FAD-binding PCMH-type domain-containing protein</fullName>
    </recommendedName>
</protein>
<proteinExistence type="inferred from homology"/>
<evidence type="ECO:0000313" key="7">
    <source>
        <dbReference type="Proteomes" id="UP000736672"/>
    </source>
</evidence>
<accession>A0A9P9JP92</accession>
<dbReference type="GO" id="GO:0071949">
    <property type="term" value="F:FAD binding"/>
    <property type="evidence" value="ECO:0007669"/>
    <property type="project" value="InterPro"/>
</dbReference>
<dbReference type="InterPro" id="IPR006094">
    <property type="entry name" value="Oxid_FAD_bind_N"/>
</dbReference>
<dbReference type="SUPFAM" id="SSF56176">
    <property type="entry name" value="FAD-binding/transporter-associated domain-like"/>
    <property type="match status" value="1"/>
</dbReference>
<evidence type="ECO:0000256" key="3">
    <source>
        <dbReference type="ARBA" id="ARBA00022827"/>
    </source>
</evidence>
<gene>
    <name evidence="6" type="ORF">B0J15DRAFT_517744</name>
</gene>
<comment type="similarity">
    <text evidence="1">Belongs to the oxygen-dependent FAD-linked oxidoreductase family.</text>
</comment>
<dbReference type="InterPro" id="IPR016169">
    <property type="entry name" value="FAD-bd_PCMH_sub2"/>
</dbReference>
<dbReference type="InterPro" id="IPR050416">
    <property type="entry name" value="FAD-linked_Oxidoreductase"/>
</dbReference>
<reference evidence="6" key="1">
    <citation type="journal article" date="2021" name="Nat. Commun.">
        <title>Genetic determinants of endophytism in the Arabidopsis root mycobiome.</title>
        <authorList>
            <person name="Mesny F."/>
            <person name="Miyauchi S."/>
            <person name="Thiergart T."/>
            <person name="Pickel B."/>
            <person name="Atanasova L."/>
            <person name="Karlsson M."/>
            <person name="Huettel B."/>
            <person name="Barry K.W."/>
            <person name="Haridas S."/>
            <person name="Chen C."/>
            <person name="Bauer D."/>
            <person name="Andreopoulos W."/>
            <person name="Pangilinan J."/>
            <person name="LaButti K."/>
            <person name="Riley R."/>
            <person name="Lipzen A."/>
            <person name="Clum A."/>
            <person name="Drula E."/>
            <person name="Henrissat B."/>
            <person name="Kohler A."/>
            <person name="Grigoriev I.V."/>
            <person name="Martin F.M."/>
            <person name="Hacquard S."/>
        </authorList>
    </citation>
    <scope>NUCLEOTIDE SEQUENCE</scope>
    <source>
        <strain evidence="6">FSSC 5 MPI-SDFR-AT-0091</strain>
    </source>
</reference>
<evidence type="ECO:0000256" key="2">
    <source>
        <dbReference type="ARBA" id="ARBA00022630"/>
    </source>
</evidence>
<comment type="caution">
    <text evidence="6">The sequence shown here is derived from an EMBL/GenBank/DDBJ whole genome shotgun (WGS) entry which is preliminary data.</text>
</comment>
<dbReference type="OrthoDB" id="2151789at2759"/>